<organism evidence="12 13">
    <name type="scientific">Terrilactibacillus laevilacticus</name>
    <dbReference type="NCBI Taxonomy" id="1380157"/>
    <lineage>
        <taxon>Bacteria</taxon>
        <taxon>Bacillati</taxon>
        <taxon>Bacillota</taxon>
        <taxon>Bacilli</taxon>
        <taxon>Bacillales</taxon>
        <taxon>Bacillaceae</taxon>
        <taxon>Terrilactibacillus</taxon>
    </lineage>
</organism>
<evidence type="ECO:0000256" key="9">
    <source>
        <dbReference type="ARBA" id="ARBA00024202"/>
    </source>
</evidence>
<comment type="subcellular location">
    <subcellularLocation>
        <location evidence="1 10">Cell membrane</location>
        <topology evidence="1 10">Multi-pass membrane protein</topology>
    </subcellularLocation>
</comment>
<dbReference type="SUPFAM" id="SSF161098">
    <property type="entry name" value="MetI-like"/>
    <property type="match status" value="1"/>
</dbReference>
<evidence type="ECO:0000256" key="1">
    <source>
        <dbReference type="ARBA" id="ARBA00004651"/>
    </source>
</evidence>
<reference evidence="13" key="1">
    <citation type="journal article" date="2019" name="Int. J. Syst. Evol. Microbiol.">
        <title>The Global Catalogue of Microorganisms (GCM) 10K type strain sequencing project: providing services to taxonomists for standard genome sequencing and annotation.</title>
        <authorList>
            <consortium name="The Broad Institute Genomics Platform"/>
            <consortium name="The Broad Institute Genome Sequencing Center for Infectious Disease"/>
            <person name="Wu L."/>
            <person name="Ma J."/>
        </authorList>
    </citation>
    <scope>NUCLEOTIDE SEQUENCE [LARGE SCALE GENOMIC DNA]</scope>
    <source>
        <strain evidence="13">TISTR 2241</strain>
    </source>
</reference>
<feature type="transmembrane region" description="Helical" evidence="10">
    <location>
        <begin position="47"/>
        <end position="67"/>
    </location>
</feature>
<evidence type="ECO:0000256" key="10">
    <source>
        <dbReference type="RuleBase" id="RU363032"/>
    </source>
</evidence>
<dbReference type="PANTHER" id="PTHR43386">
    <property type="entry name" value="OLIGOPEPTIDE TRANSPORT SYSTEM PERMEASE PROTEIN APPC"/>
    <property type="match status" value="1"/>
</dbReference>
<dbReference type="Pfam" id="PF00528">
    <property type="entry name" value="BPD_transp_1"/>
    <property type="match status" value="1"/>
</dbReference>
<dbReference type="InterPro" id="IPR050366">
    <property type="entry name" value="BP-dependent_transpt_permease"/>
</dbReference>
<evidence type="ECO:0000256" key="8">
    <source>
        <dbReference type="ARBA" id="ARBA00023136"/>
    </source>
</evidence>
<dbReference type="EMBL" id="JBHUMR010000008">
    <property type="protein sequence ID" value="MFD2617106.1"/>
    <property type="molecule type" value="Genomic_DNA"/>
</dbReference>
<feature type="transmembrane region" description="Helical" evidence="10">
    <location>
        <begin position="137"/>
        <end position="162"/>
    </location>
</feature>
<comment type="similarity">
    <text evidence="9">Belongs to the binding-protein-dependent transport system permease family. OppBC subfamily.</text>
</comment>
<dbReference type="NCBIfam" id="NF045475">
    <property type="entry name" value="Opp3C"/>
    <property type="match status" value="1"/>
</dbReference>
<dbReference type="PROSITE" id="PS50928">
    <property type="entry name" value="ABC_TM1"/>
    <property type="match status" value="1"/>
</dbReference>
<name>A0ABW5PQF7_9BACI</name>
<dbReference type="CDD" id="cd06261">
    <property type="entry name" value="TM_PBP2"/>
    <property type="match status" value="1"/>
</dbReference>
<evidence type="ECO:0000313" key="12">
    <source>
        <dbReference type="EMBL" id="MFD2617106.1"/>
    </source>
</evidence>
<evidence type="ECO:0000256" key="2">
    <source>
        <dbReference type="ARBA" id="ARBA00022448"/>
    </source>
</evidence>
<evidence type="ECO:0000313" key="13">
    <source>
        <dbReference type="Proteomes" id="UP001597458"/>
    </source>
</evidence>
<keyword evidence="3" id="KW-1003">Cell membrane</keyword>
<keyword evidence="13" id="KW-1185">Reference proteome</keyword>
<keyword evidence="8 10" id="KW-0472">Membrane</keyword>
<dbReference type="RefSeq" id="WP_373681518.1">
    <property type="nucleotide sequence ID" value="NZ_JBHUMR010000008.1"/>
</dbReference>
<keyword evidence="2 10" id="KW-0813">Transport</keyword>
<dbReference type="Proteomes" id="UP001597458">
    <property type="component" value="Unassembled WGS sequence"/>
</dbReference>
<feature type="transmembrane region" description="Helical" evidence="10">
    <location>
        <begin position="306"/>
        <end position="327"/>
    </location>
</feature>
<proteinExistence type="inferred from homology"/>
<evidence type="ECO:0000256" key="6">
    <source>
        <dbReference type="ARBA" id="ARBA00022927"/>
    </source>
</evidence>
<keyword evidence="4 10" id="KW-0812">Transmembrane</keyword>
<feature type="transmembrane region" description="Helical" evidence="10">
    <location>
        <begin position="198"/>
        <end position="217"/>
    </location>
</feature>
<feature type="transmembrane region" description="Helical" evidence="10">
    <location>
        <begin position="256"/>
        <end position="281"/>
    </location>
</feature>
<dbReference type="InterPro" id="IPR000515">
    <property type="entry name" value="MetI-like"/>
</dbReference>
<dbReference type="InterPro" id="IPR025966">
    <property type="entry name" value="OppC_N"/>
</dbReference>
<keyword evidence="5" id="KW-0571">Peptide transport</keyword>
<evidence type="ECO:0000256" key="7">
    <source>
        <dbReference type="ARBA" id="ARBA00022989"/>
    </source>
</evidence>
<evidence type="ECO:0000259" key="11">
    <source>
        <dbReference type="PROSITE" id="PS50928"/>
    </source>
</evidence>
<dbReference type="Gene3D" id="1.10.3720.10">
    <property type="entry name" value="MetI-like"/>
    <property type="match status" value="1"/>
</dbReference>
<keyword evidence="7 10" id="KW-1133">Transmembrane helix</keyword>
<dbReference type="Pfam" id="PF12911">
    <property type="entry name" value="OppC_N"/>
    <property type="match status" value="1"/>
</dbReference>
<feature type="transmembrane region" description="Helical" evidence="10">
    <location>
        <begin position="174"/>
        <end position="192"/>
    </location>
</feature>
<dbReference type="InterPro" id="IPR035906">
    <property type="entry name" value="MetI-like_sf"/>
</dbReference>
<sequence length="337" mass="37582">MKMPNNDITNDMFLPADIDTTQSEKISRQSLSFWKDARKRLAKNKGAMISLVIIIFIVIISLIGPHMNNYGAYKQNLHLVNLPAKIPVLEKISFLPFNGTEHGVDIYEQRHIKQNFWFGTDDLGRDLWTRTWKGTQISLLIAVIAALADLVIGVAYGGISAYYGKHVDNVMQRIVEVLSGIPNLVLIILLILVLQPGLLTITIAIVSTGWISMSRIVRGQMLRLKSEEYVYASQTLGASNSRIIFKHLVPNTSGQIIINTMFSVPSAIFFEAFLSFIGLGIRDPQASLGSLINRAYGVFQIHPSQVLFPSIVICLLLICFNILGDGLRDAFDPKLRK</sequence>
<protein>
    <submittedName>
        <fullName evidence="12">Oligopeptide ABC transporter permease</fullName>
    </submittedName>
</protein>
<evidence type="ECO:0000256" key="5">
    <source>
        <dbReference type="ARBA" id="ARBA00022856"/>
    </source>
</evidence>
<evidence type="ECO:0000256" key="4">
    <source>
        <dbReference type="ARBA" id="ARBA00022692"/>
    </source>
</evidence>
<feature type="domain" description="ABC transmembrane type-1" evidence="11">
    <location>
        <begin position="135"/>
        <end position="324"/>
    </location>
</feature>
<gene>
    <name evidence="12" type="primary">opp3C</name>
    <name evidence="12" type="ORF">ACFSTF_07250</name>
</gene>
<evidence type="ECO:0000256" key="3">
    <source>
        <dbReference type="ARBA" id="ARBA00022475"/>
    </source>
</evidence>
<keyword evidence="6" id="KW-0653">Protein transport</keyword>
<dbReference type="PANTHER" id="PTHR43386:SF24">
    <property type="entry name" value="OLIGOPEPTIDE TRANSPORT SYSTEM PERMEASE PROTEIN AMID"/>
    <property type="match status" value="1"/>
</dbReference>
<accession>A0ABW5PQF7</accession>
<comment type="caution">
    <text evidence="12">The sequence shown here is derived from an EMBL/GenBank/DDBJ whole genome shotgun (WGS) entry which is preliminary data.</text>
</comment>